<accession>A0A1H3R4D7</accession>
<proteinExistence type="predicted"/>
<dbReference type="SUPFAM" id="SSF74853">
    <property type="entry name" value="Lamin A/C globular tail domain"/>
    <property type="match status" value="1"/>
</dbReference>
<dbReference type="InterPro" id="IPR001322">
    <property type="entry name" value="Lamin_tail_dom"/>
</dbReference>
<evidence type="ECO:0000313" key="4">
    <source>
        <dbReference type="Proteomes" id="UP000199515"/>
    </source>
</evidence>
<reference evidence="3 4" key="1">
    <citation type="submission" date="2016-10" db="EMBL/GenBank/DDBJ databases">
        <authorList>
            <person name="de Groot N.N."/>
        </authorList>
    </citation>
    <scope>NUCLEOTIDE SEQUENCE [LARGE SCALE GENOMIC DNA]</scope>
    <source>
        <strain evidence="3 4">CPCC 202699</strain>
    </source>
</reference>
<gene>
    <name evidence="3" type="ORF">SAMN05421504_110265</name>
</gene>
<dbReference type="Pfam" id="PF00932">
    <property type="entry name" value="LTD"/>
    <property type="match status" value="1"/>
</dbReference>
<dbReference type="AlphaFoldDB" id="A0A1H3R4D7"/>
<keyword evidence="1" id="KW-0732">Signal</keyword>
<dbReference type="OrthoDB" id="3682978at2"/>
<feature type="domain" description="LTD" evidence="2">
    <location>
        <begin position="29"/>
        <end position="163"/>
    </location>
</feature>
<dbReference type="Gene3D" id="2.60.40.1260">
    <property type="entry name" value="Lamin Tail domain"/>
    <property type="match status" value="1"/>
</dbReference>
<feature type="chain" id="PRO_5039002006" evidence="1">
    <location>
        <begin position="22"/>
        <end position="211"/>
    </location>
</feature>
<dbReference type="RefSeq" id="WP_091297446.1">
    <property type="nucleotide sequence ID" value="NZ_FNON01000010.1"/>
</dbReference>
<organism evidence="3 4">
    <name type="scientific">Amycolatopsis xylanica</name>
    <dbReference type="NCBI Taxonomy" id="589385"/>
    <lineage>
        <taxon>Bacteria</taxon>
        <taxon>Bacillati</taxon>
        <taxon>Actinomycetota</taxon>
        <taxon>Actinomycetes</taxon>
        <taxon>Pseudonocardiales</taxon>
        <taxon>Pseudonocardiaceae</taxon>
        <taxon>Amycolatopsis</taxon>
    </lineage>
</organism>
<dbReference type="InterPro" id="IPR036415">
    <property type="entry name" value="Lamin_tail_dom_sf"/>
</dbReference>
<evidence type="ECO:0000256" key="1">
    <source>
        <dbReference type="SAM" id="SignalP"/>
    </source>
</evidence>
<evidence type="ECO:0000259" key="2">
    <source>
        <dbReference type="PROSITE" id="PS51841"/>
    </source>
</evidence>
<keyword evidence="4" id="KW-1185">Reference proteome</keyword>
<dbReference type="STRING" id="589385.SAMN05421504_110265"/>
<protein>
    <submittedName>
        <fullName evidence="3">Lamin Tail Domain</fullName>
    </submittedName>
</protein>
<dbReference type="PROSITE" id="PS51841">
    <property type="entry name" value="LTD"/>
    <property type="match status" value="1"/>
</dbReference>
<sequence>MRRFLSGSAAFAMLAIGVATAGVANAQDNSTSTEATPLVSSTVVINEVSTRGPNGQLDEFIEIRNVANRPINLSGHQIRIYSANSQVGVISVPAGTVLQPRGNVGQFLVLTGQDFSGTIADESNVLPMFLVGAEGIPSNGGVAIFNGTGAKLDGVAFSLTVPAAREGQPAVPETVVTEQLEAANARDILSTDTDSNRVDFALHVRTPGALN</sequence>
<feature type="signal peptide" evidence="1">
    <location>
        <begin position="1"/>
        <end position="21"/>
    </location>
</feature>
<dbReference type="EMBL" id="FNON01000010">
    <property type="protein sequence ID" value="SDZ20557.1"/>
    <property type="molecule type" value="Genomic_DNA"/>
</dbReference>
<name>A0A1H3R4D7_9PSEU</name>
<dbReference type="Proteomes" id="UP000199515">
    <property type="component" value="Unassembled WGS sequence"/>
</dbReference>
<evidence type="ECO:0000313" key="3">
    <source>
        <dbReference type="EMBL" id="SDZ20557.1"/>
    </source>
</evidence>